<dbReference type="Gene3D" id="1.25.40.10">
    <property type="entry name" value="Tetratricopeptide repeat domain"/>
    <property type="match status" value="2"/>
</dbReference>
<feature type="repeat" description="PPR" evidence="3">
    <location>
        <begin position="73"/>
        <end position="108"/>
    </location>
</feature>
<evidence type="ECO:0000313" key="4">
    <source>
        <dbReference type="EMBL" id="VFQ94224.1"/>
    </source>
</evidence>
<keyword evidence="5" id="KW-1185">Reference proteome</keyword>
<dbReference type="InterPro" id="IPR002885">
    <property type="entry name" value="PPR_rpt"/>
</dbReference>
<reference evidence="4 5" key="1">
    <citation type="submission" date="2018-04" db="EMBL/GenBank/DDBJ databases">
        <authorList>
            <person name="Vogel A."/>
        </authorList>
    </citation>
    <scope>NUCLEOTIDE SEQUENCE [LARGE SCALE GENOMIC DNA]</scope>
</reference>
<keyword evidence="2" id="KW-0677">Repeat</keyword>
<protein>
    <recommendedName>
        <fullName evidence="6">Pentacotripeptide-repeat region of PRORP domain-containing protein</fullName>
    </recommendedName>
</protein>
<gene>
    <name evidence="4" type="ORF">CCAM_LOCUS36000</name>
</gene>
<name>A0A484N2I8_9ASTE</name>
<dbReference type="EMBL" id="OOIL02005220">
    <property type="protein sequence ID" value="VFQ94224.1"/>
    <property type="molecule type" value="Genomic_DNA"/>
</dbReference>
<proteinExistence type="inferred from homology"/>
<dbReference type="Pfam" id="PF13041">
    <property type="entry name" value="PPR_2"/>
    <property type="match status" value="2"/>
</dbReference>
<dbReference type="PROSITE" id="PS51375">
    <property type="entry name" value="PPR"/>
    <property type="match status" value="3"/>
</dbReference>
<evidence type="ECO:0000256" key="3">
    <source>
        <dbReference type="PROSITE-ProRule" id="PRU00708"/>
    </source>
</evidence>
<feature type="repeat" description="PPR" evidence="3">
    <location>
        <begin position="109"/>
        <end position="143"/>
    </location>
</feature>
<dbReference type="InterPro" id="IPR050667">
    <property type="entry name" value="PPR-containing_protein"/>
</dbReference>
<evidence type="ECO:0008006" key="6">
    <source>
        <dbReference type="Google" id="ProtNLM"/>
    </source>
</evidence>
<dbReference type="PANTHER" id="PTHR47939">
    <property type="entry name" value="MEMBRANE-ASSOCIATED SALT-INDUCIBLE PROTEIN-LIKE"/>
    <property type="match status" value="1"/>
</dbReference>
<evidence type="ECO:0000256" key="1">
    <source>
        <dbReference type="ARBA" id="ARBA00007626"/>
    </source>
</evidence>
<dbReference type="Proteomes" id="UP000595140">
    <property type="component" value="Unassembled WGS sequence"/>
</dbReference>
<dbReference type="PANTHER" id="PTHR47939:SF3">
    <property type="entry name" value="REPEAT-CONTAINING PROTEIN, PUTATIVE-RELATED"/>
    <property type="match status" value="1"/>
</dbReference>
<dbReference type="NCBIfam" id="TIGR00756">
    <property type="entry name" value="PPR"/>
    <property type="match status" value="3"/>
</dbReference>
<sequence length="210" mass="23595">MFDQGKEILSSVAVDDSLSKHPVSEIADLARENNRENPEMVVKLLDALFRVYVYHMKLKEAIEKMVDANLKITVYSTTMVIDGLCKMGRVDEARRLLQDMMIRRGVKPNEHTYNTLLNGYVKHSDLGAVNDILNEMKKEGIQMNTTSYTVLIEGYSKLRRFEEAGELFGDMEKRNIEADAHVYTAGMAIGIVGDAGVRANSQQSKLFVGS</sequence>
<dbReference type="AlphaFoldDB" id="A0A484N2I8"/>
<dbReference type="OrthoDB" id="42736at2759"/>
<evidence type="ECO:0000256" key="2">
    <source>
        <dbReference type="ARBA" id="ARBA00022737"/>
    </source>
</evidence>
<comment type="similarity">
    <text evidence="1">Belongs to the PPR family. P subfamily.</text>
</comment>
<evidence type="ECO:0000313" key="5">
    <source>
        <dbReference type="Proteomes" id="UP000595140"/>
    </source>
</evidence>
<accession>A0A484N2I8</accession>
<organism evidence="4 5">
    <name type="scientific">Cuscuta campestris</name>
    <dbReference type="NCBI Taxonomy" id="132261"/>
    <lineage>
        <taxon>Eukaryota</taxon>
        <taxon>Viridiplantae</taxon>
        <taxon>Streptophyta</taxon>
        <taxon>Embryophyta</taxon>
        <taxon>Tracheophyta</taxon>
        <taxon>Spermatophyta</taxon>
        <taxon>Magnoliopsida</taxon>
        <taxon>eudicotyledons</taxon>
        <taxon>Gunneridae</taxon>
        <taxon>Pentapetalae</taxon>
        <taxon>asterids</taxon>
        <taxon>lamiids</taxon>
        <taxon>Solanales</taxon>
        <taxon>Convolvulaceae</taxon>
        <taxon>Cuscuteae</taxon>
        <taxon>Cuscuta</taxon>
        <taxon>Cuscuta subgen. Grammica</taxon>
        <taxon>Cuscuta sect. Cleistogrammica</taxon>
    </lineage>
</organism>
<feature type="repeat" description="PPR" evidence="3">
    <location>
        <begin position="144"/>
        <end position="178"/>
    </location>
</feature>
<dbReference type="InterPro" id="IPR011990">
    <property type="entry name" value="TPR-like_helical_dom_sf"/>
</dbReference>